<name>A0A4R3I3Q7_9GAMM</name>
<keyword evidence="7" id="KW-1005">Bacterial flagellum biogenesis</keyword>
<organism evidence="9 10">
    <name type="scientific">Reinekea marinisedimentorum</name>
    <dbReference type="NCBI Taxonomy" id="230495"/>
    <lineage>
        <taxon>Bacteria</taxon>
        <taxon>Pseudomonadati</taxon>
        <taxon>Pseudomonadota</taxon>
        <taxon>Gammaproteobacteria</taxon>
        <taxon>Oceanospirillales</taxon>
        <taxon>Saccharospirillaceae</taxon>
        <taxon>Reinekea</taxon>
    </lineage>
</organism>
<keyword evidence="5 7" id="KW-0574">Periplasm</keyword>
<dbReference type="Gene3D" id="2.30.30.760">
    <property type="match status" value="1"/>
</dbReference>
<dbReference type="InterPro" id="IPR039246">
    <property type="entry name" value="Flagellar_FlgA"/>
</dbReference>
<keyword evidence="4 7" id="KW-0732">Signal</keyword>
<evidence type="ECO:0000256" key="6">
    <source>
        <dbReference type="ARBA" id="ARBA00025643"/>
    </source>
</evidence>
<gene>
    <name evidence="9" type="ORF">BCF53_11114</name>
</gene>
<evidence type="ECO:0000259" key="8">
    <source>
        <dbReference type="SMART" id="SM00858"/>
    </source>
</evidence>
<dbReference type="CDD" id="cd11614">
    <property type="entry name" value="SAF_CpaB_FlgA_like"/>
    <property type="match status" value="1"/>
</dbReference>
<feature type="chain" id="PRO_5021043540" description="Flagella basal body P-ring formation protein FlgA" evidence="7">
    <location>
        <begin position="20"/>
        <end position="241"/>
    </location>
</feature>
<dbReference type="PANTHER" id="PTHR36307">
    <property type="entry name" value="FLAGELLA BASAL BODY P-RING FORMATION PROTEIN FLGA"/>
    <property type="match status" value="1"/>
</dbReference>
<dbReference type="Proteomes" id="UP000295793">
    <property type="component" value="Unassembled WGS sequence"/>
</dbReference>
<comment type="subcellular location">
    <subcellularLocation>
        <location evidence="1 7">Periplasm</location>
    </subcellularLocation>
</comment>
<evidence type="ECO:0000313" key="10">
    <source>
        <dbReference type="Proteomes" id="UP000295793"/>
    </source>
</evidence>
<dbReference type="SMART" id="SM00858">
    <property type="entry name" value="SAF"/>
    <property type="match status" value="1"/>
</dbReference>
<accession>A0A4R3I3Q7</accession>
<comment type="function">
    <text evidence="6 7">Involved in the assembly process of the P-ring formation. It may associate with FlgF on the rod constituting a structure essential for the P-ring assembly or may act as a modulator protein for the P-ring assembly.</text>
</comment>
<dbReference type="InterPro" id="IPR013974">
    <property type="entry name" value="SAF"/>
</dbReference>
<dbReference type="PANTHER" id="PTHR36307:SF1">
    <property type="entry name" value="FLAGELLA BASAL BODY P-RING FORMATION PROTEIN FLGA"/>
    <property type="match status" value="1"/>
</dbReference>
<dbReference type="Gene3D" id="3.90.1210.10">
    <property type="entry name" value="Antifreeze-like/N-acetylneuraminic acid synthase C-terminal domain"/>
    <property type="match status" value="1"/>
</dbReference>
<keyword evidence="9" id="KW-0969">Cilium</keyword>
<evidence type="ECO:0000313" key="9">
    <source>
        <dbReference type="EMBL" id="TCS39924.1"/>
    </source>
</evidence>
<evidence type="ECO:0000256" key="1">
    <source>
        <dbReference type="ARBA" id="ARBA00004418"/>
    </source>
</evidence>
<dbReference type="GO" id="GO:0042597">
    <property type="term" value="C:periplasmic space"/>
    <property type="evidence" value="ECO:0007669"/>
    <property type="project" value="UniProtKB-SubCell"/>
</dbReference>
<comment type="caution">
    <text evidence="9">The sequence shown here is derived from an EMBL/GenBank/DDBJ whole genome shotgun (WGS) entry which is preliminary data.</text>
</comment>
<dbReference type="InterPro" id="IPR017585">
    <property type="entry name" value="SAF_FlgA"/>
</dbReference>
<reference evidence="9 10" key="1">
    <citation type="submission" date="2019-03" db="EMBL/GenBank/DDBJ databases">
        <title>Genomic Encyclopedia of Archaeal and Bacterial Type Strains, Phase II (KMG-II): from individual species to whole genera.</title>
        <authorList>
            <person name="Goeker M."/>
        </authorList>
    </citation>
    <scope>NUCLEOTIDE SEQUENCE [LARGE SCALE GENOMIC DNA]</scope>
    <source>
        <strain evidence="9 10">DSM 15388</strain>
    </source>
</reference>
<protein>
    <recommendedName>
        <fullName evidence="3 7">Flagella basal body P-ring formation protein FlgA</fullName>
    </recommendedName>
</protein>
<evidence type="ECO:0000256" key="5">
    <source>
        <dbReference type="ARBA" id="ARBA00022764"/>
    </source>
</evidence>
<keyword evidence="9" id="KW-0966">Cell projection</keyword>
<feature type="domain" description="SAF" evidence="8">
    <location>
        <begin position="113"/>
        <end position="174"/>
    </location>
</feature>
<dbReference type="GO" id="GO:0044780">
    <property type="term" value="P:bacterial-type flagellum assembly"/>
    <property type="evidence" value="ECO:0007669"/>
    <property type="project" value="InterPro"/>
</dbReference>
<dbReference type="Pfam" id="PF13144">
    <property type="entry name" value="ChapFlgA"/>
    <property type="match status" value="1"/>
</dbReference>
<feature type="signal peptide" evidence="7">
    <location>
        <begin position="1"/>
        <end position="19"/>
    </location>
</feature>
<evidence type="ECO:0000256" key="4">
    <source>
        <dbReference type="ARBA" id="ARBA00022729"/>
    </source>
</evidence>
<dbReference type="EMBL" id="SLZR01000011">
    <property type="protein sequence ID" value="TCS39924.1"/>
    <property type="molecule type" value="Genomic_DNA"/>
</dbReference>
<comment type="similarity">
    <text evidence="2 7">Belongs to the FlgA family.</text>
</comment>
<keyword evidence="10" id="KW-1185">Reference proteome</keyword>
<proteinExistence type="inferred from homology"/>
<dbReference type="NCBIfam" id="TIGR03170">
    <property type="entry name" value="flgA_cterm"/>
    <property type="match status" value="1"/>
</dbReference>
<evidence type="ECO:0000256" key="7">
    <source>
        <dbReference type="RuleBase" id="RU362063"/>
    </source>
</evidence>
<evidence type="ECO:0000256" key="2">
    <source>
        <dbReference type="ARBA" id="ARBA00010474"/>
    </source>
</evidence>
<dbReference type="AlphaFoldDB" id="A0A4R3I3Q7"/>
<sequence length="241" mass="26024">MSLCLPCKFLLIWAITAFGAAFNFASAAAFEQHRTQIESYAADSIYSSFAGIAASDIEYSLKLPPADALNKECPSALSFEWRSQPEAGNNTLLAECTATGWKAYIPAQIEIYRMVVVAAAPLSRNQPIHSSDLSLSRLPTSRLRSGYFSKAEDVDGFEVQRTVKIGQVITPYIAKAPASVKRGDWVTIVSGSGGLRVTSTGEALKDGSIGDQIPVKNVKTNARIKAWVIDKGMVSTQKGRD</sequence>
<keyword evidence="9" id="KW-0282">Flagellum</keyword>
<evidence type="ECO:0000256" key="3">
    <source>
        <dbReference type="ARBA" id="ARBA00014754"/>
    </source>
</evidence>